<sequence length="344" mass="39150">MNSKQVDLVNIGLIVVSLWIAIKLPFELFLFSYAVLGPLHYLTEINWLKEKNYFVKPNSLWITIFFIFAGLLALYPVVKLLDVGINVSEESTIGFISTKGKMLLLTGFLFAISLIFFKKAKHMLLSLLASFFISVSMYLYVPSSVYIFGLFLPTILHVYLFTLLFMIYGTTRSKSRNGVYAAVLLFLVPIAIIFLNVDETVYSVSTQTAGIMDESNMLEVNYMIAKIFGGVVEEGKFYHLSALGIKIQIFIAFAYTYHYLNWFSKTTVIGWKNSLTKKKSALILFIWISSIAIYYYDYATGLVALFFLSFLHVFLEFPLNVITIKGLFDLRKSKKVSKPAKVTT</sequence>
<dbReference type="OrthoDB" id="114919at2"/>
<feature type="transmembrane region" description="Helical" evidence="1">
    <location>
        <begin position="237"/>
        <end position="260"/>
    </location>
</feature>
<keyword evidence="1" id="KW-0812">Transmembrane</keyword>
<keyword evidence="1" id="KW-1133">Transmembrane helix</keyword>
<feature type="transmembrane region" description="Helical" evidence="1">
    <location>
        <begin position="302"/>
        <end position="328"/>
    </location>
</feature>
<dbReference type="Proteomes" id="UP000271339">
    <property type="component" value="Unassembled WGS sequence"/>
</dbReference>
<evidence type="ECO:0000256" key="1">
    <source>
        <dbReference type="SAM" id="Phobius"/>
    </source>
</evidence>
<feature type="transmembrane region" description="Helical" evidence="1">
    <location>
        <begin position="124"/>
        <end position="141"/>
    </location>
</feature>
<evidence type="ECO:0000313" key="2">
    <source>
        <dbReference type="EMBL" id="RMA58501.1"/>
    </source>
</evidence>
<feature type="transmembrane region" description="Helical" evidence="1">
    <location>
        <begin position="280"/>
        <end position="296"/>
    </location>
</feature>
<organism evidence="2 3">
    <name type="scientific">Ulvibacter antarcticus</name>
    <dbReference type="NCBI Taxonomy" id="442714"/>
    <lineage>
        <taxon>Bacteria</taxon>
        <taxon>Pseudomonadati</taxon>
        <taxon>Bacteroidota</taxon>
        <taxon>Flavobacteriia</taxon>
        <taxon>Flavobacteriales</taxon>
        <taxon>Flavobacteriaceae</taxon>
        <taxon>Ulvibacter</taxon>
    </lineage>
</organism>
<comment type="caution">
    <text evidence="2">The sequence shown here is derived from an EMBL/GenBank/DDBJ whole genome shotgun (WGS) entry which is preliminary data.</text>
</comment>
<feature type="transmembrane region" description="Helical" evidence="1">
    <location>
        <begin position="179"/>
        <end position="197"/>
    </location>
</feature>
<feature type="transmembrane region" description="Helical" evidence="1">
    <location>
        <begin position="60"/>
        <end position="78"/>
    </location>
</feature>
<name>A0A3L9YCX4_9FLAO</name>
<accession>A0A3L9YCX4</accession>
<dbReference type="EMBL" id="REFC01000013">
    <property type="protein sequence ID" value="RMA58501.1"/>
    <property type="molecule type" value="Genomic_DNA"/>
</dbReference>
<keyword evidence="3" id="KW-1185">Reference proteome</keyword>
<evidence type="ECO:0000313" key="3">
    <source>
        <dbReference type="Proteomes" id="UP000271339"/>
    </source>
</evidence>
<keyword evidence="1" id="KW-0472">Membrane</keyword>
<feature type="transmembrane region" description="Helical" evidence="1">
    <location>
        <begin position="98"/>
        <end position="117"/>
    </location>
</feature>
<dbReference type="RefSeq" id="WP_121907453.1">
    <property type="nucleotide sequence ID" value="NZ_REFC01000013.1"/>
</dbReference>
<proteinExistence type="predicted"/>
<reference evidence="2 3" key="1">
    <citation type="submission" date="2018-10" db="EMBL/GenBank/DDBJ databases">
        <title>Genomic Encyclopedia of Archaeal and Bacterial Type Strains, Phase II (KMG-II): from individual species to whole genera.</title>
        <authorList>
            <person name="Goeker M."/>
        </authorList>
    </citation>
    <scope>NUCLEOTIDE SEQUENCE [LARGE SCALE GENOMIC DNA]</scope>
    <source>
        <strain evidence="2 3">DSM 23424</strain>
    </source>
</reference>
<gene>
    <name evidence="2" type="ORF">BXY75_1874</name>
</gene>
<protein>
    <submittedName>
        <fullName evidence="2">Uncharacterized protein</fullName>
    </submittedName>
</protein>
<dbReference type="AlphaFoldDB" id="A0A3L9YCX4"/>
<feature type="transmembrane region" description="Helical" evidence="1">
    <location>
        <begin position="147"/>
        <end position="167"/>
    </location>
</feature>